<proteinExistence type="predicted"/>
<sequence length="46" mass="5115">MAIKDRFSGNPEGLTRTNHKPEWATDISHQPNAGTGPSWIDPKKAR</sequence>
<dbReference type="HOGENOM" id="CLU_3192191_0_0_1"/>
<protein>
    <submittedName>
        <fullName evidence="2">Uncharacterized protein</fullName>
    </submittedName>
</protein>
<keyword evidence="3" id="KW-1185">Reference proteome</keyword>
<feature type="region of interest" description="Disordered" evidence="1">
    <location>
        <begin position="1"/>
        <end position="46"/>
    </location>
</feature>
<dbReference type="Gramene" id="OB10G15280.1">
    <property type="protein sequence ID" value="OB10G15280.1"/>
    <property type="gene ID" value="OB10G15280"/>
</dbReference>
<dbReference type="AlphaFoldDB" id="J3N1Y0"/>
<dbReference type="EnsemblPlants" id="OB10G15280.1">
    <property type="protein sequence ID" value="OB10G15280.1"/>
    <property type="gene ID" value="OB10G15280"/>
</dbReference>
<name>J3N1Y0_ORYBR</name>
<organism evidence="2">
    <name type="scientific">Oryza brachyantha</name>
    <name type="common">malo sina</name>
    <dbReference type="NCBI Taxonomy" id="4533"/>
    <lineage>
        <taxon>Eukaryota</taxon>
        <taxon>Viridiplantae</taxon>
        <taxon>Streptophyta</taxon>
        <taxon>Embryophyta</taxon>
        <taxon>Tracheophyta</taxon>
        <taxon>Spermatophyta</taxon>
        <taxon>Magnoliopsida</taxon>
        <taxon>Liliopsida</taxon>
        <taxon>Poales</taxon>
        <taxon>Poaceae</taxon>
        <taxon>BOP clade</taxon>
        <taxon>Oryzoideae</taxon>
        <taxon>Oryzeae</taxon>
        <taxon>Oryzinae</taxon>
        <taxon>Oryza</taxon>
    </lineage>
</organism>
<evidence type="ECO:0000256" key="1">
    <source>
        <dbReference type="SAM" id="MobiDB-lite"/>
    </source>
</evidence>
<evidence type="ECO:0000313" key="3">
    <source>
        <dbReference type="Proteomes" id="UP000006038"/>
    </source>
</evidence>
<dbReference type="Proteomes" id="UP000006038">
    <property type="component" value="Chromosome 10"/>
</dbReference>
<reference evidence="2" key="1">
    <citation type="journal article" date="2013" name="Nat. Commun.">
        <title>Whole-genome sequencing of Oryza brachyantha reveals mechanisms underlying Oryza genome evolution.</title>
        <authorList>
            <person name="Chen J."/>
            <person name="Huang Q."/>
            <person name="Gao D."/>
            <person name="Wang J."/>
            <person name="Lang Y."/>
            <person name="Liu T."/>
            <person name="Li B."/>
            <person name="Bai Z."/>
            <person name="Luis Goicoechea J."/>
            <person name="Liang C."/>
            <person name="Chen C."/>
            <person name="Zhang W."/>
            <person name="Sun S."/>
            <person name="Liao Y."/>
            <person name="Zhang X."/>
            <person name="Yang L."/>
            <person name="Song C."/>
            <person name="Wang M."/>
            <person name="Shi J."/>
            <person name="Liu G."/>
            <person name="Liu J."/>
            <person name="Zhou H."/>
            <person name="Zhou W."/>
            <person name="Yu Q."/>
            <person name="An N."/>
            <person name="Chen Y."/>
            <person name="Cai Q."/>
            <person name="Wang B."/>
            <person name="Liu B."/>
            <person name="Min J."/>
            <person name="Huang Y."/>
            <person name="Wu H."/>
            <person name="Li Z."/>
            <person name="Zhang Y."/>
            <person name="Yin Y."/>
            <person name="Song W."/>
            <person name="Jiang J."/>
            <person name="Jackson S.A."/>
            <person name="Wing R.A."/>
            <person name="Wang J."/>
            <person name="Chen M."/>
        </authorList>
    </citation>
    <scope>NUCLEOTIDE SEQUENCE [LARGE SCALE GENOMIC DNA]</scope>
    <source>
        <strain evidence="2">cv. IRGC 101232</strain>
    </source>
</reference>
<reference evidence="2" key="2">
    <citation type="submission" date="2013-04" db="UniProtKB">
        <authorList>
            <consortium name="EnsemblPlants"/>
        </authorList>
    </citation>
    <scope>IDENTIFICATION</scope>
</reference>
<accession>J3N1Y0</accession>
<evidence type="ECO:0000313" key="2">
    <source>
        <dbReference type="EnsemblPlants" id="OB10G15280.1"/>
    </source>
</evidence>